<dbReference type="RefSeq" id="WP_148700850.1">
    <property type="nucleotide sequence ID" value="NZ_CP007174.1"/>
</dbReference>
<dbReference type="HOGENOM" id="CLU_2930029_0_0_2"/>
<proteinExistence type="predicted"/>
<reference evidence="1 2" key="1">
    <citation type="journal article" date="2014" name="PLoS ONE">
        <title>Genome Sequence of Candidatus Nitrososphaera evergladensis from Group I.1b Enriched from Everglades Soil Reveals Novel Genomic Features of the Ammonia-Oxidizing Archaea.</title>
        <authorList>
            <person name="Zhalnina K.V."/>
            <person name="Dias R."/>
            <person name="Leonard M.T."/>
            <person name="Dorr de Quadros P."/>
            <person name="Camargo F.A."/>
            <person name="Drew J.C."/>
            <person name="Farmerie W.G."/>
            <person name="Daroub S.H."/>
            <person name="Triplett E.W."/>
        </authorList>
    </citation>
    <scope>NUCLEOTIDE SEQUENCE [LARGE SCALE GENOMIC DNA]</scope>
    <source>
        <strain evidence="1 2">SR1</strain>
    </source>
</reference>
<dbReference type="GeneID" id="41597907"/>
<evidence type="ECO:0000313" key="1">
    <source>
        <dbReference type="EMBL" id="AIF84239.1"/>
    </source>
</evidence>
<dbReference type="KEGG" id="nev:NTE_02185"/>
<protein>
    <submittedName>
        <fullName evidence="1">Uncharacterized protein</fullName>
    </submittedName>
</protein>
<gene>
    <name evidence="1" type="ORF">NTE_02185</name>
</gene>
<dbReference type="OrthoDB" id="13672at2157"/>
<sequence length="60" mass="7040">MKEGTSTKVLTKKEDKEYDRRKLIELGVDPEFLKFLSDEQARELLKAMLYLITKSQDGYV</sequence>
<evidence type="ECO:0000313" key="2">
    <source>
        <dbReference type="Proteomes" id="UP000028194"/>
    </source>
</evidence>
<name>A0A075MYA8_9ARCH</name>
<dbReference type="STRING" id="1459636.NTE_02185"/>
<accession>A0A075MYA8</accession>
<dbReference type="Proteomes" id="UP000028194">
    <property type="component" value="Chromosome"/>
</dbReference>
<dbReference type="EMBL" id="CP007174">
    <property type="protein sequence ID" value="AIF84239.1"/>
    <property type="molecule type" value="Genomic_DNA"/>
</dbReference>
<keyword evidence="2" id="KW-1185">Reference proteome</keyword>
<dbReference type="AlphaFoldDB" id="A0A075MYA8"/>
<organism evidence="1 2">
    <name type="scientific">Candidatus Nitrososphaera evergladensis SR1</name>
    <dbReference type="NCBI Taxonomy" id="1459636"/>
    <lineage>
        <taxon>Archaea</taxon>
        <taxon>Nitrososphaerota</taxon>
        <taxon>Nitrososphaeria</taxon>
        <taxon>Nitrososphaerales</taxon>
        <taxon>Nitrososphaeraceae</taxon>
        <taxon>Nitrososphaera</taxon>
    </lineage>
</organism>